<evidence type="ECO:0000313" key="5">
    <source>
        <dbReference type="EMBL" id="MBP2382055.1"/>
    </source>
</evidence>
<dbReference type="PROSITE" id="PS01124">
    <property type="entry name" value="HTH_ARAC_FAMILY_2"/>
    <property type="match status" value="1"/>
</dbReference>
<evidence type="ECO:0000256" key="2">
    <source>
        <dbReference type="ARBA" id="ARBA00023125"/>
    </source>
</evidence>
<dbReference type="SUPFAM" id="SSF46689">
    <property type="entry name" value="Homeodomain-like"/>
    <property type="match status" value="2"/>
</dbReference>
<dbReference type="Proteomes" id="UP001519290">
    <property type="component" value="Unassembled WGS sequence"/>
</dbReference>
<dbReference type="Gene3D" id="1.10.10.60">
    <property type="entry name" value="Homeodomain-like"/>
    <property type="match status" value="2"/>
</dbReference>
<dbReference type="SUPFAM" id="SSF53335">
    <property type="entry name" value="S-adenosyl-L-methionine-dependent methyltransferases"/>
    <property type="match status" value="1"/>
</dbReference>
<dbReference type="InterPro" id="IPR009057">
    <property type="entry name" value="Homeodomain-like_sf"/>
</dbReference>
<evidence type="ECO:0000313" key="6">
    <source>
        <dbReference type="Proteomes" id="UP001519290"/>
    </source>
</evidence>
<dbReference type="InterPro" id="IPR050204">
    <property type="entry name" value="AraC_XylS_family_regulators"/>
</dbReference>
<dbReference type="PANTHER" id="PTHR46796:SF2">
    <property type="entry name" value="TRANSCRIPTIONAL REGULATORY PROTEIN"/>
    <property type="match status" value="1"/>
</dbReference>
<dbReference type="SMART" id="SM00342">
    <property type="entry name" value="HTH_ARAC"/>
    <property type="match status" value="1"/>
</dbReference>
<gene>
    <name evidence="5" type="ORF">JOF43_002012</name>
</gene>
<dbReference type="Gene3D" id="3.40.50.150">
    <property type="entry name" value="Vaccinia Virus protein VP39"/>
    <property type="match status" value="1"/>
</dbReference>
<evidence type="ECO:0000259" key="4">
    <source>
        <dbReference type="PROSITE" id="PS01124"/>
    </source>
</evidence>
<evidence type="ECO:0000256" key="1">
    <source>
        <dbReference type="ARBA" id="ARBA00023015"/>
    </source>
</evidence>
<protein>
    <recommendedName>
        <fullName evidence="4">HTH araC/xylS-type domain-containing protein</fullName>
    </recommendedName>
</protein>
<proteinExistence type="predicted"/>
<keyword evidence="6" id="KW-1185">Reference proteome</keyword>
<keyword evidence="1" id="KW-0805">Transcription regulation</keyword>
<dbReference type="PROSITE" id="PS00041">
    <property type="entry name" value="HTH_ARAC_FAMILY_1"/>
    <property type="match status" value="1"/>
</dbReference>
<dbReference type="Pfam" id="PF12833">
    <property type="entry name" value="HTH_18"/>
    <property type="match status" value="1"/>
</dbReference>
<dbReference type="EMBL" id="JAGIOD010000001">
    <property type="protein sequence ID" value="MBP2382055.1"/>
    <property type="molecule type" value="Genomic_DNA"/>
</dbReference>
<evidence type="ECO:0000256" key="3">
    <source>
        <dbReference type="ARBA" id="ARBA00023163"/>
    </source>
</evidence>
<dbReference type="InterPro" id="IPR018060">
    <property type="entry name" value="HTH_AraC"/>
</dbReference>
<dbReference type="PRINTS" id="PR00032">
    <property type="entry name" value="HTHARAC"/>
</dbReference>
<reference evidence="5 6" key="1">
    <citation type="submission" date="2021-03" db="EMBL/GenBank/DDBJ databases">
        <title>Sequencing the genomes of 1000 actinobacteria strains.</title>
        <authorList>
            <person name="Klenk H.-P."/>
        </authorList>
    </citation>
    <scope>NUCLEOTIDE SEQUENCE [LARGE SCALE GENOMIC DNA]</scope>
    <source>
        <strain evidence="5 6">DSM 14566</strain>
    </source>
</reference>
<dbReference type="PANTHER" id="PTHR46796">
    <property type="entry name" value="HTH-TYPE TRANSCRIPTIONAL ACTIVATOR RHAS-RELATED"/>
    <property type="match status" value="1"/>
</dbReference>
<dbReference type="InterPro" id="IPR029063">
    <property type="entry name" value="SAM-dependent_MTases_sf"/>
</dbReference>
<keyword evidence="3" id="KW-0804">Transcription</keyword>
<dbReference type="InterPro" id="IPR020449">
    <property type="entry name" value="Tscrpt_reg_AraC-type_HTH"/>
</dbReference>
<comment type="caution">
    <text evidence="5">The sequence shown here is derived from an EMBL/GenBank/DDBJ whole genome shotgun (WGS) entry which is preliminary data.</text>
</comment>
<keyword evidence="2" id="KW-0238">DNA-binding</keyword>
<feature type="domain" description="HTH araC/xylS-type" evidence="4">
    <location>
        <begin position="271"/>
        <end position="369"/>
    </location>
</feature>
<organism evidence="5 6">
    <name type="scientific">Brachybacterium sacelli</name>
    <dbReference type="NCBI Taxonomy" id="173364"/>
    <lineage>
        <taxon>Bacteria</taxon>
        <taxon>Bacillati</taxon>
        <taxon>Actinomycetota</taxon>
        <taxon>Actinomycetes</taxon>
        <taxon>Micrococcales</taxon>
        <taxon>Dermabacteraceae</taxon>
        <taxon>Brachybacterium</taxon>
    </lineage>
</organism>
<dbReference type="InterPro" id="IPR018062">
    <property type="entry name" value="HTH_AraC-typ_CS"/>
</dbReference>
<name>A0ABS4X0S7_9MICO</name>
<sequence length="400" mass="43335">MARLRRAGCVFAEQEAAVLEEAAGDPHELERLCARREAGEFLEHVVGSVEICGERLSIGSGCFVPRQRTALLIGTALAEARRRRRPVIVEACCGIAPLATIIGRRVPTARVHVTDHDPCPLVHARENLPPGAEVHCGTGLGPLPPELAGAVDLLAAVPPYVPAGQWDLMPREAREHEPVPALVAGHDGLDEVRRLLKEAPHWLAPGGVLLLEMHRDQAPSALAAARGTGAYGELGTVDGEDGETALLRATMPARAPAPSPAGPAPDLVLLRRVRDRIDRDHAQPLDVETLARTVHLSGGHLSRRFREEYGESPYSYLMTRRIERAMALLRHTDRSVTDICMAVGFSSPGTFSTRFKELLGIPPSVYREQGVEVLDSMPPCIARRVTRPIRKREAPPPSGA</sequence>
<accession>A0ABS4X0S7</accession>